<dbReference type="AlphaFoldDB" id="A0A532USN6"/>
<organism evidence="11 12">
    <name type="scientific">candidate division LCP-89 bacterium B3_LCP</name>
    <dbReference type="NCBI Taxonomy" id="2012998"/>
    <lineage>
        <taxon>Bacteria</taxon>
        <taxon>Pseudomonadati</taxon>
        <taxon>Bacteria division LCP-89</taxon>
    </lineage>
</organism>
<name>A0A532USN6_UNCL8</name>
<dbReference type="EMBL" id="NJBN01000011">
    <property type="protein sequence ID" value="TKJ37954.1"/>
    <property type="molecule type" value="Genomic_DNA"/>
</dbReference>
<evidence type="ECO:0000313" key="11">
    <source>
        <dbReference type="EMBL" id="TKJ37954.1"/>
    </source>
</evidence>
<evidence type="ECO:0000256" key="2">
    <source>
        <dbReference type="ARBA" id="ARBA00022649"/>
    </source>
</evidence>
<feature type="domain" description="Polymerase nucleotidyl transferase" evidence="10">
    <location>
        <begin position="12"/>
        <end position="96"/>
    </location>
</feature>
<dbReference type="GO" id="GO:0046872">
    <property type="term" value="F:metal ion binding"/>
    <property type="evidence" value="ECO:0007669"/>
    <property type="project" value="UniProtKB-KW"/>
</dbReference>
<keyword evidence="5" id="KW-0479">Metal-binding</keyword>
<comment type="similarity">
    <text evidence="9">Belongs to the MntA antitoxin family.</text>
</comment>
<accession>A0A532USN6</accession>
<keyword evidence="4" id="KW-0548">Nucleotidyltransferase</keyword>
<evidence type="ECO:0000259" key="10">
    <source>
        <dbReference type="Pfam" id="PF01909"/>
    </source>
</evidence>
<dbReference type="SUPFAM" id="SSF81301">
    <property type="entry name" value="Nucleotidyltransferase"/>
    <property type="match status" value="1"/>
</dbReference>
<dbReference type="InterPro" id="IPR043519">
    <property type="entry name" value="NT_sf"/>
</dbReference>
<dbReference type="GO" id="GO:0005524">
    <property type="term" value="F:ATP binding"/>
    <property type="evidence" value="ECO:0007669"/>
    <property type="project" value="UniProtKB-KW"/>
</dbReference>
<dbReference type="Gene3D" id="3.30.460.10">
    <property type="entry name" value="Beta Polymerase, domain 2"/>
    <property type="match status" value="1"/>
</dbReference>
<comment type="cofactor">
    <cofactor evidence="1">
        <name>Mg(2+)</name>
        <dbReference type="ChEBI" id="CHEBI:18420"/>
    </cofactor>
</comment>
<evidence type="ECO:0000256" key="9">
    <source>
        <dbReference type="ARBA" id="ARBA00038276"/>
    </source>
</evidence>
<dbReference type="Pfam" id="PF01909">
    <property type="entry name" value="NTP_transf_2"/>
    <property type="match status" value="1"/>
</dbReference>
<keyword evidence="7" id="KW-0067">ATP-binding</keyword>
<dbReference type="PANTHER" id="PTHR33571">
    <property type="entry name" value="SSL8005 PROTEIN"/>
    <property type="match status" value="1"/>
</dbReference>
<comment type="caution">
    <text evidence="11">The sequence shown here is derived from an EMBL/GenBank/DDBJ whole genome shotgun (WGS) entry which is preliminary data.</text>
</comment>
<keyword evidence="3 11" id="KW-0808">Transferase</keyword>
<evidence type="ECO:0000256" key="6">
    <source>
        <dbReference type="ARBA" id="ARBA00022741"/>
    </source>
</evidence>
<gene>
    <name evidence="11" type="ORF">CEE37_13410</name>
</gene>
<dbReference type="Proteomes" id="UP000319619">
    <property type="component" value="Unassembled WGS sequence"/>
</dbReference>
<keyword evidence="6" id="KW-0547">Nucleotide-binding</keyword>
<sequence>MKRNEILRALASFRNSNEDEFGIIRIGVFGSCAREENTDTSDVDVVVELAKPDLLTLVGIKQELEALLHKPVDVVRYRERMNTFLKRRIEQEAVYV</sequence>
<dbReference type="GO" id="GO:0016779">
    <property type="term" value="F:nucleotidyltransferase activity"/>
    <property type="evidence" value="ECO:0007669"/>
    <property type="project" value="UniProtKB-KW"/>
</dbReference>
<proteinExistence type="inferred from homology"/>
<dbReference type="PANTHER" id="PTHR33571:SF14">
    <property type="entry name" value="PROTEIN ADENYLYLTRANSFERASE MJ0435-RELATED"/>
    <property type="match status" value="1"/>
</dbReference>
<evidence type="ECO:0000313" key="12">
    <source>
        <dbReference type="Proteomes" id="UP000319619"/>
    </source>
</evidence>
<evidence type="ECO:0000256" key="7">
    <source>
        <dbReference type="ARBA" id="ARBA00022840"/>
    </source>
</evidence>
<evidence type="ECO:0000256" key="5">
    <source>
        <dbReference type="ARBA" id="ARBA00022723"/>
    </source>
</evidence>
<dbReference type="InterPro" id="IPR052038">
    <property type="entry name" value="Type-VII_TA_antitoxin"/>
</dbReference>
<evidence type="ECO:0000256" key="4">
    <source>
        <dbReference type="ARBA" id="ARBA00022695"/>
    </source>
</evidence>
<evidence type="ECO:0000256" key="1">
    <source>
        <dbReference type="ARBA" id="ARBA00001946"/>
    </source>
</evidence>
<dbReference type="InterPro" id="IPR002934">
    <property type="entry name" value="Polymerase_NTP_transf_dom"/>
</dbReference>
<evidence type="ECO:0000256" key="3">
    <source>
        <dbReference type="ARBA" id="ARBA00022679"/>
    </source>
</evidence>
<keyword evidence="8" id="KW-0460">Magnesium</keyword>
<dbReference type="CDD" id="cd05403">
    <property type="entry name" value="NT_KNTase_like"/>
    <property type="match status" value="1"/>
</dbReference>
<reference evidence="11 12" key="1">
    <citation type="submission" date="2017-06" db="EMBL/GenBank/DDBJ databases">
        <title>Novel microbial phyla capable of carbon fixation and sulfur reduction in deep-sea sediments.</title>
        <authorList>
            <person name="Huang J."/>
            <person name="Baker B."/>
            <person name="Wang Y."/>
        </authorList>
    </citation>
    <scope>NUCLEOTIDE SEQUENCE [LARGE SCALE GENOMIC DNA]</scope>
    <source>
        <strain evidence="11">B3_LCP</strain>
    </source>
</reference>
<evidence type="ECO:0000256" key="8">
    <source>
        <dbReference type="ARBA" id="ARBA00022842"/>
    </source>
</evidence>
<keyword evidence="2" id="KW-1277">Toxin-antitoxin system</keyword>
<protein>
    <submittedName>
        <fullName evidence="11">Nucleotidyltransferase</fullName>
    </submittedName>
</protein>